<feature type="region of interest" description="Disordered" evidence="4">
    <location>
        <begin position="1"/>
        <end position="69"/>
    </location>
</feature>
<comment type="caution">
    <text evidence="5">The sequence shown here is derived from an EMBL/GenBank/DDBJ whole genome shotgun (WGS) entry which is preliminary data.</text>
</comment>
<dbReference type="PANTHER" id="PTHR45586:SF1">
    <property type="entry name" value="LIPOPOLYSACCHARIDE ASSEMBLY PROTEIN B"/>
    <property type="match status" value="1"/>
</dbReference>
<name>A0A7W9SS57_ARMRO</name>
<dbReference type="EMBL" id="JACHGW010000003">
    <property type="protein sequence ID" value="MBB6051400.1"/>
    <property type="molecule type" value="Genomic_DNA"/>
</dbReference>
<reference evidence="5 6" key="1">
    <citation type="submission" date="2020-08" db="EMBL/GenBank/DDBJ databases">
        <title>Genomic Encyclopedia of Type Strains, Phase IV (KMG-IV): sequencing the most valuable type-strain genomes for metagenomic binning, comparative biology and taxonomic classification.</title>
        <authorList>
            <person name="Goeker M."/>
        </authorList>
    </citation>
    <scope>NUCLEOTIDE SEQUENCE [LARGE SCALE GENOMIC DNA]</scope>
    <source>
        <strain evidence="5 6">DSM 23562</strain>
    </source>
</reference>
<accession>A0A7W9SS57</accession>
<feature type="repeat" description="TPR" evidence="3">
    <location>
        <begin position="124"/>
        <end position="157"/>
    </location>
</feature>
<dbReference type="PROSITE" id="PS50005">
    <property type="entry name" value="TPR"/>
    <property type="match status" value="4"/>
</dbReference>
<dbReference type="SMART" id="SM00028">
    <property type="entry name" value="TPR"/>
    <property type="match status" value="7"/>
</dbReference>
<evidence type="ECO:0000256" key="3">
    <source>
        <dbReference type="PROSITE-ProRule" id="PRU00339"/>
    </source>
</evidence>
<evidence type="ECO:0000256" key="2">
    <source>
        <dbReference type="ARBA" id="ARBA00022803"/>
    </source>
</evidence>
<organism evidence="5 6">
    <name type="scientific">Armatimonas rosea</name>
    <dbReference type="NCBI Taxonomy" id="685828"/>
    <lineage>
        <taxon>Bacteria</taxon>
        <taxon>Bacillati</taxon>
        <taxon>Armatimonadota</taxon>
        <taxon>Armatimonadia</taxon>
        <taxon>Armatimonadales</taxon>
        <taxon>Armatimonadaceae</taxon>
        <taxon>Armatimonas</taxon>
    </lineage>
</organism>
<dbReference type="RefSeq" id="WP_184198285.1">
    <property type="nucleotide sequence ID" value="NZ_JACHGW010000003.1"/>
</dbReference>
<dbReference type="InterPro" id="IPR011990">
    <property type="entry name" value="TPR-like_helical_dom_sf"/>
</dbReference>
<dbReference type="InterPro" id="IPR051012">
    <property type="entry name" value="CellSynth/LPSAsmb/PSIAsmb"/>
</dbReference>
<keyword evidence="2 3" id="KW-0802">TPR repeat</keyword>
<evidence type="ECO:0000256" key="1">
    <source>
        <dbReference type="ARBA" id="ARBA00022737"/>
    </source>
</evidence>
<gene>
    <name evidence="5" type="ORF">HNQ39_003210</name>
</gene>
<dbReference type="AlphaFoldDB" id="A0A7W9SS57"/>
<feature type="repeat" description="TPR" evidence="3">
    <location>
        <begin position="158"/>
        <end position="191"/>
    </location>
</feature>
<protein>
    <submittedName>
        <fullName evidence="5">Tetratricopeptide (TPR) repeat protein</fullName>
    </submittedName>
</protein>
<feature type="compositionally biased region" description="Basic and acidic residues" evidence="4">
    <location>
        <begin position="58"/>
        <end position="69"/>
    </location>
</feature>
<evidence type="ECO:0000256" key="4">
    <source>
        <dbReference type="SAM" id="MobiDB-lite"/>
    </source>
</evidence>
<feature type="repeat" description="TPR" evidence="3">
    <location>
        <begin position="226"/>
        <end position="259"/>
    </location>
</feature>
<dbReference type="Pfam" id="PF13414">
    <property type="entry name" value="TPR_11"/>
    <property type="match status" value="1"/>
</dbReference>
<keyword evidence="1" id="KW-0677">Repeat</keyword>
<dbReference type="InterPro" id="IPR019734">
    <property type="entry name" value="TPR_rpt"/>
</dbReference>
<dbReference type="Gene3D" id="1.25.40.10">
    <property type="entry name" value="Tetratricopeptide repeat domain"/>
    <property type="match status" value="3"/>
</dbReference>
<evidence type="ECO:0000313" key="5">
    <source>
        <dbReference type="EMBL" id="MBB6051400.1"/>
    </source>
</evidence>
<proteinExistence type="predicted"/>
<dbReference type="Proteomes" id="UP000520814">
    <property type="component" value="Unassembled WGS sequence"/>
</dbReference>
<dbReference type="SUPFAM" id="SSF48452">
    <property type="entry name" value="TPR-like"/>
    <property type="match status" value="1"/>
</dbReference>
<sequence>MDERDDDLAPVAEENAAPTSGEAGHEEPDDDVRDSDPYSTLSGDEDEAQPTAQLLSEQGEKRLDEGNIGEALDKYRGAVRAARKTGEDESDHRVNLGDAYAYSGQGLNAFRQYKRAIKLSPRKAEPHFSMGELYHRYGRLPSAVHEYRTALQFAPDNAWYRYRLSEALLQMGDLPAAIAELEETVKLKPQDGFYHFWLGDLYGRAERFDEAIRELQQATLFAPYDAYYNVRLGAFYRRRKMYRDAALAVRQALRLAPKNAPYHCLLADLYSDLRLDDYAVHHYQAAGMLDDYDTEQLHRLRVYAGIESEDLLALEAFELDANGDFAMPSDRE</sequence>
<feature type="repeat" description="TPR" evidence="3">
    <location>
        <begin position="90"/>
        <end position="123"/>
    </location>
</feature>
<dbReference type="Pfam" id="PF13181">
    <property type="entry name" value="TPR_8"/>
    <property type="match status" value="1"/>
</dbReference>
<keyword evidence="6" id="KW-1185">Reference proteome</keyword>
<evidence type="ECO:0000313" key="6">
    <source>
        <dbReference type="Proteomes" id="UP000520814"/>
    </source>
</evidence>
<dbReference type="PANTHER" id="PTHR45586">
    <property type="entry name" value="TPR REPEAT-CONTAINING PROTEIN PA4667"/>
    <property type="match status" value="1"/>
</dbReference>
<dbReference type="Pfam" id="PF14559">
    <property type="entry name" value="TPR_19"/>
    <property type="match status" value="1"/>
</dbReference>